<reference evidence="2" key="1">
    <citation type="journal article" date="2013" name="Nat. Biotechnol.">
        <title>Draft genome sequence of chickpea (Cicer arietinum) provides a resource for trait improvement.</title>
        <authorList>
            <person name="Varshney R.K."/>
            <person name="Song C."/>
            <person name="Saxena R.K."/>
            <person name="Azam S."/>
            <person name="Yu S."/>
            <person name="Sharpe A.G."/>
            <person name="Cannon S."/>
            <person name="Baek J."/>
            <person name="Rosen B.D."/>
            <person name="Tar'an B."/>
            <person name="Millan T."/>
            <person name="Zhang X."/>
            <person name="Ramsay L.D."/>
            <person name="Iwata A."/>
            <person name="Wang Y."/>
            <person name="Nelson W."/>
            <person name="Farmer A.D."/>
            <person name="Gaur P.M."/>
            <person name="Soderlund C."/>
            <person name="Penmetsa R.V."/>
            <person name="Xu C."/>
            <person name="Bharti A.K."/>
            <person name="He W."/>
            <person name="Winter P."/>
            <person name="Zhao S."/>
            <person name="Hane J.K."/>
            <person name="Carrasquilla-Garcia N."/>
            <person name="Condie J.A."/>
            <person name="Upadhyaya H.D."/>
            <person name="Luo M.C."/>
            <person name="Thudi M."/>
            <person name="Gowda C.L."/>
            <person name="Singh N.P."/>
            <person name="Lichtenzveig J."/>
            <person name="Gali K.K."/>
            <person name="Rubio J."/>
            <person name="Nadarajan N."/>
            <person name="Dolezel J."/>
            <person name="Bansal K.C."/>
            <person name="Xu X."/>
            <person name="Edwards D."/>
            <person name="Zhang G."/>
            <person name="Kahl G."/>
            <person name="Gil J."/>
            <person name="Singh K.B."/>
            <person name="Datta S.K."/>
            <person name="Jackson S.A."/>
            <person name="Wang J."/>
            <person name="Cook D.R."/>
        </authorList>
    </citation>
    <scope>NUCLEOTIDE SEQUENCE [LARGE SCALE GENOMIC DNA]</scope>
    <source>
        <strain evidence="2">cv. CDC Frontier</strain>
    </source>
</reference>
<evidence type="ECO:0000313" key="2">
    <source>
        <dbReference type="Proteomes" id="UP000087171"/>
    </source>
</evidence>
<dbReference type="AlphaFoldDB" id="A0A1S2Y3I2"/>
<dbReference type="RefSeq" id="XP_004498801.1">
    <property type="nucleotide sequence ID" value="XM_004498744.3"/>
</dbReference>
<dbReference type="InterPro" id="IPR038595">
    <property type="entry name" value="LOR_sf"/>
</dbReference>
<dbReference type="PANTHER" id="PTHR31087:SF160">
    <property type="entry name" value="PROTEIN LURP-ONE-RELATED 1-RELATED"/>
    <property type="match status" value="1"/>
</dbReference>
<dbReference type="Proteomes" id="UP000087171">
    <property type="component" value="Chromosome Ca4"/>
</dbReference>
<evidence type="ECO:0000313" key="3">
    <source>
        <dbReference type="RefSeq" id="XP_004498801.1"/>
    </source>
</evidence>
<dbReference type="Pfam" id="PF04525">
    <property type="entry name" value="LOR"/>
    <property type="match status" value="1"/>
</dbReference>
<accession>A0A1S2Y3I2</accession>
<dbReference type="KEGG" id="cam:101504918"/>
<reference evidence="3" key="2">
    <citation type="submission" date="2025-08" db="UniProtKB">
        <authorList>
            <consortium name="RefSeq"/>
        </authorList>
    </citation>
    <scope>IDENTIFICATION</scope>
    <source>
        <tissue evidence="3">Etiolated seedlings</tissue>
    </source>
</reference>
<dbReference type="Gene3D" id="2.40.160.200">
    <property type="entry name" value="LURP1-related"/>
    <property type="match status" value="1"/>
</dbReference>
<gene>
    <name evidence="3" type="primary">LOC101504918</name>
</gene>
<dbReference type="PaxDb" id="3827-XP_004498801.1"/>
<dbReference type="eggNOG" id="ENOG502QUU9">
    <property type="taxonomic scope" value="Eukaryota"/>
</dbReference>
<comment type="similarity">
    <text evidence="1">Belongs to the LOR family.</text>
</comment>
<dbReference type="InterPro" id="IPR007612">
    <property type="entry name" value="LOR"/>
</dbReference>
<dbReference type="InterPro" id="IPR025659">
    <property type="entry name" value="Tubby-like_C"/>
</dbReference>
<dbReference type="STRING" id="3827.A0A1S2Y3I2"/>
<dbReference type="OrthoDB" id="1382875at2759"/>
<sequence length="189" mass="21675">MSNQPPLYATPIIDRRYCTERQPIDLIITKERSVRDKFIIKDMNNNVIFTVKSSLQTIITPRQHRFLFDANGNLILHLRGSLQDGSWKAFRGGSSEANDLIFIRKRSSFIPLNTKLNVFLANNTTGISDFTIKKTFLGESWDVSIGQSDNVVAQIDKKLRIMFEREKFMVTVLPNIDYAFIVALVMTLD</sequence>
<proteinExistence type="inferred from homology"/>
<dbReference type="GeneID" id="101504918"/>
<protein>
    <submittedName>
        <fullName evidence="3">Protein LURP-one-related 15-like</fullName>
    </submittedName>
</protein>
<dbReference type="SUPFAM" id="SSF54518">
    <property type="entry name" value="Tubby C-terminal domain-like"/>
    <property type="match status" value="1"/>
</dbReference>
<dbReference type="PANTHER" id="PTHR31087">
    <property type="match status" value="1"/>
</dbReference>
<evidence type="ECO:0000256" key="1">
    <source>
        <dbReference type="ARBA" id="ARBA00005437"/>
    </source>
</evidence>
<organism evidence="2 3">
    <name type="scientific">Cicer arietinum</name>
    <name type="common">Chickpea</name>
    <name type="synonym">Garbanzo</name>
    <dbReference type="NCBI Taxonomy" id="3827"/>
    <lineage>
        <taxon>Eukaryota</taxon>
        <taxon>Viridiplantae</taxon>
        <taxon>Streptophyta</taxon>
        <taxon>Embryophyta</taxon>
        <taxon>Tracheophyta</taxon>
        <taxon>Spermatophyta</taxon>
        <taxon>Magnoliopsida</taxon>
        <taxon>eudicotyledons</taxon>
        <taxon>Gunneridae</taxon>
        <taxon>Pentapetalae</taxon>
        <taxon>rosids</taxon>
        <taxon>fabids</taxon>
        <taxon>Fabales</taxon>
        <taxon>Fabaceae</taxon>
        <taxon>Papilionoideae</taxon>
        <taxon>50 kb inversion clade</taxon>
        <taxon>NPAAA clade</taxon>
        <taxon>Hologalegina</taxon>
        <taxon>IRL clade</taxon>
        <taxon>Cicereae</taxon>
        <taxon>Cicer</taxon>
    </lineage>
</organism>
<name>A0A1S2Y3I2_CICAR</name>
<keyword evidence="2" id="KW-1185">Reference proteome</keyword>